<dbReference type="AlphaFoldDB" id="A0A0K1EF54"/>
<dbReference type="KEGG" id="ccro:CMC5_033470"/>
<organism evidence="1 2">
    <name type="scientific">Chondromyces crocatus</name>
    <dbReference type="NCBI Taxonomy" id="52"/>
    <lineage>
        <taxon>Bacteria</taxon>
        <taxon>Pseudomonadati</taxon>
        <taxon>Myxococcota</taxon>
        <taxon>Polyangia</taxon>
        <taxon>Polyangiales</taxon>
        <taxon>Polyangiaceae</taxon>
        <taxon>Chondromyces</taxon>
    </lineage>
</organism>
<keyword evidence="2" id="KW-1185">Reference proteome</keyword>
<proteinExistence type="predicted"/>
<sequence length="180" mass="19227">MEAYAAAAAKGDADAIYAMLSEKGQRSLSREEVRRLVQEERAELGDQARSLGAPAVVVKTKAQVRYPDGEIATLDYDPATRAFQISGADALPAGARTPAQALEQLRRVLARRSYAGLLRVLTPATRSAIESDLRSLVEGLTQPEGLVVDVAGDSATVQVPGGHGVKLRREGGVWLVEDFD</sequence>
<evidence type="ECO:0000313" key="2">
    <source>
        <dbReference type="Proteomes" id="UP000067626"/>
    </source>
</evidence>
<dbReference type="PATRIC" id="fig|52.7.peg.3684"/>
<dbReference type="STRING" id="52.CMC5_033470"/>
<name>A0A0K1EF54_CHOCO</name>
<protein>
    <submittedName>
        <fullName evidence="1">Uncharacterized protein</fullName>
    </submittedName>
</protein>
<accession>A0A0K1EF54</accession>
<reference evidence="1 2" key="1">
    <citation type="submission" date="2015-07" db="EMBL/GenBank/DDBJ databases">
        <title>Genome analysis of myxobacterium Chondromyces crocatus Cm c5 reveals a high potential for natural compound synthesis and the genetic basis for the loss of fruiting body formation.</title>
        <authorList>
            <person name="Zaburannyi N."/>
            <person name="Bunk B."/>
            <person name="Maier J."/>
            <person name="Overmann J."/>
            <person name="Mueller R."/>
        </authorList>
    </citation>
    <scope>NUCLEOTIDE SEQUENCE [LARGE SCALE GENOMIC DNA]</scope>
    <source>
        <strain evidence="1 2">Cm c5</strain>
    </source>
</reference>
<evidence type="ECO:0000313" key="1">
    <source>
        <dbReference type="EMBL" id="AKT39198.1"/>
    </source>
</evidence>
<dbReference type="Proteomes" id="UP000067626">
    <property type="component" value="Chromosome"/>
</dbReference>
<dbReference type="EMBL" id="CP012159">
    <property type="protein sequence ID" value="AKT39198.1"/>
    <property type="molecule type" value="Genomic_DNA"/>
</dbReference>
<gene>
    <name evidence="1" type="ORF">CMC5_033470</name>
</gene>